<evidence type="ECO:0000256" key="1">
    <source>
        <dbReference type="SAM" id="MobiDB-lite"/>
    </source>
</evidence>
<accession>A0A6J4JJ74</accession>
<name>A0A6J4JJ74_9ACTN</name>
<dbReference type="EMBL" id="CADCTP010000309">
    <property type="protein sequence ID" value="CAA9278875.1"/>
    <property type="molecule type" value="Genomic_DNA"/>
</dbReference>
<protein>
    <submittedName>
        <fullName evidence="2">LSU ribosomal protein L29p (L35e)</fullName>
    </submittedName>
</protein>
<feature type="non-terminal residue" evidence="2">
    <location>
        <position position="1"/>
    </location>
</feature>
<gene>
    <name evidence="2" type="ORF">AVDCRST_MAG41-3450</name>
</gene>
<reference evidence="2" key="1">
    <citation type="submission" date="2020-02" db="EMBL/GenBank/DDBJ databases">
        <authorList>
            <person name="Meier V. D."/>
        </authorList>
    </citation>
    <scope>NUCLEOTIDE SEQUENCE</scope>
    <source>
        <strain evidence="2">AVDCRST_MAG41</strain>
    </source>
</reference>
<proteinExistence type="predicted"/>
<sequence>WRQGSCRPSCVSWPTTSSSPGCGRRRRSCSTSGSRWPPDSWTTTGGCRPCAATSRRSTRSCASASSACRSPRARVWH</sequence>
<keyword evidence="2" id="KW-0687">Ribonucleoprotein</keyword>
<feature type="non-terminal residue" evidence="2">
    <location>
        <position position="77"/>
    </location>
</feature>
<dbReference type="GO" id="GO:0005840">
    <property type="term" value="C:ribosome"/>
    <property type="evidence" value="ECO:0007669"/>
    <property type="project" value="UniProtKB-KW"/>
</dbReference>
<feature type="region of interest" description="Disordered" evidence="1">
    <location>
        <begin position="1"/>
        <end position="49"/>
    </location>
</feature>
<evidence type="ECO:0000313" key="2">
    <source>
        <dbReference type="EMBL" id="CAA9278875.1"/>
    </source>
</evidence>
<organism evidence="2">
    <name type="scientific">uncultured Mycobacteriales bacterium</name>
    <dbReference type="NCBI Taxonomy" id="581187"/>
    <lineage>
        <taxon>Bacteria</taxon>
        <taxon>Bacillati</taxon>
        <taxon>Actinomycetota</taxon>
        <taxon>Actinomycetes</taxon>
        <taxon>Mycobacteriales</taxon>
        <taxon>environmental samples</taxon>
    </lineage>
</organism>
<dbReference type="AlphaFoldDB" id="A0A6J4JJ74"/>
<keyword evidence="2" id="KW-0689">Ribosomal protein</keyword>